<organism evidence="5 6">
    <name type="scientific">Aquatica leii</name>
    <dbReference type="NCBI Taxonomy" id="1421715"/>
    <lineage>
        <taxon>Eukaryota</taxon>
        <taxon>Metazoa</taxon>
        <taxon>Ecdysozoa</taxon>
        <taxon>Arthropoda</taxon>
        <taxon>Hexapoda</taxon>
        <taxon>Insecta</taxon>
        <taxon>Pterygota</taxon>
        <taxon>Neoptera</taxon>
        <taxon>Endopterygota</taxon>
        <taxon>Coleoptera</taxon>
        <taxon>Polyphaga</taxon>
        <taxon>Elateriformia</taxon>
        <taxon>Elateroidea</taxon>
        <taxon>Lampyridae</taxon>
        <taxon>Luciolinae</taxon>
        <taxon>Aquatica</taxon>
    </lineage>
</organism>
<evidence type="ECO:0000256" key="1">
    <source>
        <dbReference type="ARBA" id="ARBA00022614"/>
    </source>
</evidence>
<dbReference type="PANTHER" id="PTHR45712:SF22">
    <property type="entry name" value="INSULIN-LIKE GROWTH FACTOR-BINDING PROTEIN COMPLEX ACID LABILE SUBUNIT"/>
    <property type="match status" value="1"/>
</dbReference>
<feature type="compositionally biased region" description="Basic and acidic residues" evidence="4">
    <location>
        <begin position="598"/>
        <end position="612"/>
    </location>
</feature>
<sequence>MSTLLLSILGLTLGAQQCSVWKEIAPCTCRNDRPTTIEIYCEKMSSYDQIVRTLQNKFLPTDKILLRIQSSTLHDLPQRTFKELNVTIENIQLNHDDLTDLSPKSFTGLPNLKYVSFSDNNLGAIPEKILEVVSNVKTLDLGRSGIRHLTEQSFKSVPGIQSIMLGGNFISQMDSNSIPKNIHQLHLGRNKIKDLNGTLTNLTDLQWIFINANELTTLDHQLPTVAPNLVLMHASHNKIEKLPQHLKTLTSLQSLFLHNNMLTSLDGVLSKMTHLERAQFENNRISILTKEDFLETSSLHCLCLGNNYVTSVNNSLSPLRSLTILNLTHNLLTEFSLQEIKGLLNLRTVDLSHNKINALYGPTANLIEWDTKIIEMILNNNELTKLNGALAGLSRLLKLDLSFNQISEISPDDLIGLDRLRILDISHNHLTTLEETGKTVLPALNDLIASYNKLTILDNDFHGLPVLCWADFSNNQIIALGRDLVRKTRCKEQFTWGTLKILLQDNPILCDAALPEIVAAMEINHTRISGVAHCAPLSEQPTTAKPNAYLGFIPEDNEKMLAHHNAKTVLPTYQQPLPYLNNHQSQNELSNNYQPKNEVPKSSKTNHDKFINEDNFDNQGLKYEPVSFEKVEDSNVKAVSESTSTNNVKPLETFRNEEVAGIKQIKATAIDNTNTQTGVKTTNGENVPVEQPIDPLLQQKQLDILASQLEQLRLKVEELTVQNKILSHTIIQSASPPTENNKTEHVRYEEVAIHTLPNDEPYLDKVKKLTL</sequence>
<dbReference type="InterPro" id="IPR003591">
    <property type="entry name" value="Leu-rich_rpt_typical-subtyp"/>
</dbReference>
<keyword evidence="1" id="KW-0433">Leucine-rich repeat</keyword>
<dbReference type="SMART" id="SM00365">
    <property type="entry name" value="LRR_SD22"/>
    <property type="match status" value="5"/>
</dbReference>
<dbReference type="InterPro" id="IPR032675">
    <property type="entry name" value="LRR_dom_sf"/>
</dbReference>
<keyword evidence="3" id="KW-0175">Coiled coil</keyword>
<dbReference type="GO" id="GO:0005615">
    <property type="term" value="C:extracellular space"/>
    <property type="evidence" value="ECO:0007669"/>
    <property type="project" value="TreeGrafter"/>
</dbReference>
<proteinExistence type="predicted"/>
<dbReference type="Gene3D" id="3.80.10.10">
    <property type="entry name" value="Ribonuclease Inhibitor"/>
    <property type="match status" value="4"/>
</dbReference>
<dbReference type="InterPro" id="IPR001611">
    <property type="entry name" value="Leu-rich_rpt"/>
</dbReference>
<accession>A0AAN7P995</accession>
<evidence type="ECO:0000256" key="3">
    <source>
        <dbReference type="SAM" id="Coils"/>
    </source>
</evidence>
<keyword evidence="2" id="KW-0677">Repeat</keyword>
<dbReference type="Proteomes" id="UP001353858">
    <property type="component" value="Unassembled WGS sequence"/>
</dbReference>
<evidence type="ECO:0000313" key="5">
    <source>
        <dbReference type="EMBL" id="KAK4877356.1"/>
    </source>
</evidence>
<feature type="region of interest" description="Disordered" evidence="4">
    <location>
        <begin position="581"/>
        <end position="617"/>
    </location>
</feature>
<dbReference type="SUPFAM" id="SSF52058">
    <property type="entry name" value="L domain-like"/>
    <property type="match status" value="2"/>
</dbReference>
<gene>
    <name evidence="5" type="ORF">RN001_009862</name>
</gene>
<reference evidence="6" key="1">
    <citation type="submission" date="2023-01" db="EMBL/GenBank/DDBJ databases">
        <title>Key to firefly adult light organ development and bioluminescence: homeobox transcription factors regulate luciferase expression and transportation to peroxisome.</title>
        <authorList>
            <person name="Fu X."/>
        </authorList>
    </citation>
    <scope>NUCLEOTIDE SEQUENCE [LARGE SCALE GENOMIC DNA]</scope>
</reference>
<dbReference type="AlphaFoldDB" id="A0AAN7P995"/>
<dbReference type="EMBL" id="JARPUR010000004">
    <property type="protein sequence ID" value="KAK4877356.1"/>
    <property type="molecule type" value="Genomic_DNA"/>
</dbReference>
<comment type="caution">
    <text evidence="5">The sequence shown here is derived from an EMBL/GenBank/DDBJ whole genome shotgun (WGS) entry which is preliminary data.</text>
</comment>
<feature type="compositionally biased region" description="Polar residues" evidence="4">
    <location>
        <begin position="581"/>
        <end position="597"/>
    </location>
</feature>
<dbReference type="Pfam" id="PF13855">
    <property type="entry name" value="LRR_8"/>
    <property type="match status" value="2"/>
</dbReference>
<dbReference type="PANTHER" id="PTHR45712">
    <property type="entry name" value="AGAP008170-PA"/>
    <property type="match status" value="1"/>
</dbReference>
<keyword evidence="6" id="KW-1185">Reference proteome</keyword>
<evidence type="ECO:0000313" key="6">
    <source>
        <dbReference type="Proteomes" id="UP001353858"/>
    </source>
</evidence>
<dbReference type="SMART" id="SM00369">
    <property type="entry name" value="LRR_TYP"/>
    <property type="match status" value="10"/>
</dbReference>
<dbReference type="PROSITE" id="PS51450">
    <property type="entry name" value="LRR"/>
    <property type="match status" value="3"/>
</dbReference>
<evidence type="ECO:0000256" key="4">
    <source>
        <dbReference type="SAM" id="MobiDB-lite"/>
    </source>
</evidence>
<evidence type="ECO:0000256" key="2">
    <source>
        <dbReference type="ARBA" id="ARBA00022737"/>
    </source>
</evidence>
<dbReference type="FunFam" id="3.80.10.10:FF:001164">
    <property type="entry name" value="GH01279p"/>
    <property type="match status" value="1"/>
</dbReference>
<protein>
    <submittedName>
        <fullName evidence="5">Uncharacterized protein</fullName>
    </submittedName>
</protein>
<name>A0AAN7P995_9COLE</name>
<dbReference type="InterPro" id="IPR050333">
    <property type="entry name" value="SLRP"/>
</dbReference>
<feature type="coiled-coil region" evidence="3">
    <location>
        <begin position="702"/>
        <end position="729"/>
    </location>
</feature>